<name>C9ZIE4_TRYB9</name>
<dbReference type="AlphaFoldDB" id="C9ZIE4"/>
<gene>
    <name evidence="2" type="ORF">TbgDal_I1200</name>
</gene>
<feature type="region of interest" description="Disordered" evidence="1">
    <location>
        <begin position="71"/>
        <end position="91"/>
    </location>
</feature>
<evidence type="ECO:0000256" key="1">
    <source>
        <dbReference type="SAM" id="MobiDB-lite"/>
    </source>
</evidence>
<organism evidence="2 3">
    <name type="scientific">Trypanosoma brucei gambiense (strain MHOM/CI/86/DAL972)</name>
    <dbReference type="NCBI Taxonomy" id="679716"/>
    <lineage>
        <taxon>Eukaryota</taxon>
        <taxon>Discoba</taxon>
        <taxon>Euglenozoa</taxon>
        <taxon>Kinetoplastea</taxon>
        <taxon>Metakinetoplastina</taxon>
        <taxon>Trypanosomatida</taxon>
        <taxon>Trypanosomatidae</taxon>
        <taxon>Trypanosoma</taxon>
    </lineage>
</organism>
<sequence>MQGLRKIMKNIDEPGQVIDASYLNEVRVSNHVVNASLSIGQVLKDLVMVFEQTDVNANGCCLVNERAVSSENGSVSGGINDHKRKPAGSPSKCNMSFTEDMPNDGILVTQIIIQLTG</sequence>
<protein>
    <submittedName>
        <fullName evidence="2">Uncharacterized protein</fullName>
    </submittedName>
</protein>
<dbReference type="Proteomes" id="UP000002316">
    <property type="component" value="Chromosome 1"/>
</dbReference>
<proteinExistence type="predicted"/>
<evidence type="ECO:0000313" key="3">
    <source>
        <dbReference type="Proteomes" id="UP000002316"/>
    </source>
</evidence>
<dbReference type="RefSeq" id="XP_011771377.1">
    <property type="nucleotide sequence ID" value="XM_011773075.1"/>
</dbReference>
<accession>C9ZIE4</accession>
<dbReference type="KEGG" id="tbg:TbgDal_I1200"/>
<dbReference type="GeneID" id="23858169"/>
<dbReference type="EMBL" id="FN554964">
    <property type="protein sequence ID" value="CBH08936.1"/>
    <property type="molecule type" value="Genomic_DNA"/>
</dbReference>
<reference evidence="3" key="1">
    <citation type="journal article" date="2010" name="PLoS Negl. Trop. Dis.">
        <title>The genome sequence of Trypanosoma brucei gambiense, causative agent of chronic human african trypanosomiasis.</title>
        <authorList>
            <person name="Jackson A.P."/>
            <person name="Sanders M."/>
            <person name="Berry A."/>
            <person name="McQuillan J."/>
            <person name="Aslett M.A."/>
            <person name="Quail M.A."/>
            <person name="Chukualim B."/>
            <person name="Capewell P."/>
            <person name="MacLeod A."/>
            <person name="Melville S.E."/>
            <person name="Gibson W."/>
            <person name="Barry J.D."/>
            <person name="Berriman M."/>
            <person name="Hertz-Fowler C."/>
        </authorList>
    </citation>
    <scope>NUCLEOTIDE SEQUENCE [LARGE SCALE GENOMIC DNA]</scope>
    <source>
        <strain evidence="3">MHOM/CI/86/DAL972</strain>
    </source>
</reference>
<evidence type="ECO:0000313" key="2">
    <source>
        <dbReference type="EMBL" id="CBH08936.1"/>
    </source>
</evidence>